<reference evidence="1" key="1">
    <citation type="submission" date="2021-02" db="EMBL/GenBank/DDBJ databases">
        <authorList>
            <person name="Nowell W R."/>
        </authorList>
    </citation>
    <scope>NUCLEOTIDE SEQUENCE</scope>
</reference>
<name>A0A815JZK8_9BILA</name>
<gene>
    <name evidence="1" type="ORF">IZO911_LOCUS38720</name>
</gene>
<comment type="caution">
    <text evidence="1">The sequence shown here is derived from an EMBL/GenBank/DDBJ whole genome shotgun (WGS) entry which is preliminary data.</text>
</comment>
<accession>A0A815JZK8</accession>
<organism evidence="1 2">
    <name type="scientific">Adineta steineri</name>
    <dbReference type="NCBI Taxonomy" id="433720"/>
    <lineage>
        <taxon>Eukaryota</taxon>
        <taxon>Metazoa</taxon>
        <taxon>Spiralia</taxon>
        <taxon>Gnathifera</taxon>
        <taxon>Rotifera</taxon>
        <taxon>Eurotatoria</taxon>
        <taxon>Bdelloidea</taxon>
        <taxon>Adinetida</taxon>
        <taxon>Adinetidae</taxon>
        <taxon>Adineta</taxon>
    </lineage>
</organism>
<sequence>MRYYCHILKHNPTAPPHPGVRCLDRANIYSQVPLAERIYDKGQSIFPIPSAPPAEEEFENRPKSKQKKLINRLMKLFTK</sequence>
<dbReference type="AlphaFoldDB" id="A0A815JZK8"/>
<dbReference type="Proteomes" id="UP000663860">
    <property type="component" value="Unassembled WGS sequence"/>
</dbReference>
<evidence type="ECO:0000313" key="1">
    <source>
        <dbReference type="EMBL" id="CAF1386650.1"/>
    </source>
</evidence>
<evidence type="ECO:0000313" key="2">
    <source>
        <dbReference type="Proteomes" id="UP000663860"/>
    </source>
</evidence>
<protein>
    <submittedName>
        <fullName evidence="1">Uncharacterized protein</fullName>
    </submittedName>
</protein>
<dbReference type="EMBL" id="CAJNOE010001097">
    <property type="protein sequence ID" value="CAF1386650.1"/>
    <property type="molecule type" value="Genomic_DNA"/>
</dbReference>
<proteinExistence type="predicted"/>